<keyword evidence="1" id="KW-0378">Hydrolase</keyword>
<protein>
    <submittedName>
        <fullName evidence="1">DEAD/DEAH box helicase</fullName>
    </submittedName>
</protein>
<organism evidence="1 2">
    <name type="scientific">Petralouisia muris</name>
    <dbReference type="NCBI Taxonomy" id="3032872"/>
    <lineage>
        <taxon>Bacteria</taxon>
        <taxon>Bacillati</taxon>
        <taxon>Bacillota</taxon>
        <taxon>Clostridia</taxon>
        <taxon>Lachnospirales</taxon>
        <taxon>Lachnospiraceae</taxon>
        <taxon>Petralouisia</taxon>
    </lineage>
</organism>
<sequence length="1095" mass="128921">MERVVGAERLYSNIKRLLEKKEDIAAIREQLGLVHLQILERDLFHIPNHGNYAKELEVYNKIAFYLMTKLTNFQYEDEVCLQGFEIAAFCFEVLCKSELYPEDETAEYGIFSSICYSLAENQANSIILARLVMNKCPDIEKNSGYTQLYAMFLAREFKIISRQKMTDDKLRNAVIAFSKSMVYRDGQHDDLDGLSEVLMELKEADSEHYYMFRLIFLVSEKMDSCSIRNLLSRNRSIKEYIDVLTQKEEHNVYELWKSQSFLFDMLEKIKTEKDIFFLSLPTSAGKTLISELILYRFLSGKKGIAIYVVPTIALTNEIENSFIRRFRKVGIQIQKELEFEEEFQFDKPVILILTPEKLDLLTRKQAELFEKLQCIVFDEFHKISDGQRGWLEETLIAWFIYNKSKYDYKIIMMSAIVDGLRESLADIEATVYDNKWTPSKKIYGMFYLPKNNVKVYGNSIGKQQTVYEEYHLRVKYAYKLSAEMKNVFQKVTYGKKRTNGKDAKRSDTKYDLCWKAVNTMKEETILVFFYTKRDMKGFISRCEKYREKYHDVRLQALRQTIARQLGKSHPLVNVLEYGVAFHNADLPEDVRAVIESAYKGKVIKVLACTTTLADGVNLPVSTLVIGSVFSFDKKRSLDLGDYKNIAGRIGRALVDTEGKIFLIKYPDIYKKEEKDRLLEYYYGEKITNVLESSFDKCEENELEMIEQMGFDQLDKEQKSLWAMIERIQIFVFSLYEMMPDCDAEEFKEKYKSSFFLERSSKVEEMMDRYVSEYYGLAREIPFSFLQKCNKTGVSYDTNRTLCELAEKVNDLDEMQIMLPEHIYLELLECNEFLPEDERVNHYAAIQMWLQGSSYIAFREEIFREENDLQETTERCTKYIRRMFQYIVPWALSALLVYVDENSEAYSMISLLIRCVKYGTLDENVVLLCESGIKSRELAIDLNALYEEENKETDITDWVVNVQKEKLQNSFGDKFDRYILEQVAKYRSIKRELTHYFDKSRAIKCPVMGLKYYDYFKIGIEYFEDNKHVELVQDKENEYDMYAVKAMTYDRKYTLGYVPMKCSEEIYDIIESGYQLECTICEISGNRIKILIERVE</sequence>
<evidence type="ECO:0000313" key="1">
    <source>
        <dbReference type="EMBL" id="TGY96225.1"/>
    </source>
</evidence>
<reference evidence="1" key="1">
    <citation type="submission" date="2019-04" db="EMBL/GenBank/DDBJ databases">
        <title>Microbes associate with the intestines of laboratory mice.</title>
        <authorList>
            <person name="Navarre W."/>
            <person name="Wong E."/>
            <person name="Huang K."/>
            <person name="Tropini C."/>
            <person name="Ng K."/>
            <person name="Yu B."/>
        </authorList>
    </citation>
    <scope>NUCLEOTIDE SEQUENCE</scope>
    <source>
        <strain evidence="1">NM01_1-7b</strain>
    </source>
</reference>
<dbReference type="Proteomes" id="UP000304953">
    <property type="component" value="Unassembled WGS sequence"/>
</dbReference>
<accession>A0AC61RWB1</accession>
<keyword evidence="1" id="KW-0347">Helicase</keyword>
<comment type="caution">
    <text evidence="1">The sequence shown here is derived from an EMBL/GenBank/DDBJ whole genome shotgun (WGS) entry which is preliminary data.</text>
</comment>
<keyword evidence="1" id="KW-0547">Nucleotide-binding</keyword>
<proteinExistence type="predicted"/>
<name>A0AC61RWB1_9FIRM</name>
<gene>
    <name evidence="1" type="ORF">E5329_11330</name>
</gene>
<keyword evidence="2" id="KW-1185">Reference proteome</keyword>
<keyword evidence="1" id="KW-0067">ATP-binding</keyword>
<evidence type="ECO:0000313" key="2">
    <source>
        <dbReference type="Proteomes" id="UP000304953"/>
    </source>
</evidence>
<dbReference type="EMBL" id="SRYA01000019">
    <property type="protein sequence ID" value="TGY96225.1"/>
    <property type="molecule type" value="Genomic_DNA"/>
</dbReference>